<reference evidence="3" key="1">
    <citation type="submission" date="2021-02" db="EMBL/GenBank/DDBJ databases">
        <authorList>
            <person name="Nowell W R."/>
        </authorList>
    </citation>
    <scope>NUCLEOTIDE SEQUENCE</scope>
</reference>
<feature type="region of interest" description="Disordered" evidence="1">
    <location>
        <begin position="133"/>
        <end position="162"/>
    </location>
</feature>
<evidence type="ECO:0000313" key="5">
    <source>
        <dbReference type="Proteomes" id="UP000677228"/>
    </source>
</evidence>
<dbReference type="Proteomes" id="UP000677228">
    <property type="component" value="Unassembled WGS sequence"/>
</dbReference>
<dbReference type="AlphaFoldDB" id="A0A8S2DSI0"/>
<organism evidence="3 5">
    <name type="scientific">Didymodactylos carnosus</name>
    <dbReference type="NCBI Taxonomy" id="1234261"/>
    <lineage>
        <taxon>Eukaryota</taxon>
        <taxon>Metazoa</taxon>
        <taxon>Spiralia</taxon>
        <taxon>Gnathifera</taxon>
        <taxon>Rotifera</taxon>
        <taxon>Eurotatoria</taxon>
        <taxon>Bdelloidea</taxon>
        <taxon>Philodinida</taxon>
        <taxon>Philodinidae</taxon>
        <taxon>Didymodactylos</taxon>
    </lineage>
</organism>
<gene>
    <name evidence="3" type="ORF">OVA965_LOCUS12804</name>
    <name evidence="4" type="ORF">TMI583_LOCUS12807</name>
</gene>
<evidence type="ECO:0000313" key="4">
    <source>
        <dbReference type="EMBL" id="CAF3736997.1"/>
    </source>
</evidence>
<name>A0A8S2DSI0_9BILA</name>
<dbReference type="EMBL" id="CAJNOK010005221">
    <property type="protein sequence ID" value="CAF0965016.1"/>
    <property type="molecule type" value="Genomic_DNA"/>
</dbReference>
<dbReference type="EMBL" id="CAJOBA010005226">
    <property type="protein sequence ID" value="CAF3736997.1"/>
    <property type="molecule type" value="Genomic_DNA"/>
</dbReference>
<protein>
    <submittedName>
        <fullName evidence="3">Uncharacterized protein</fullName>
    </submittedName>
</protein>
<evidence type="ECO:0000256" key="1">
    <source>
        <dbReference type="SAM" id="MobiDB-lite"/>
    </source>
</evidence>
<dbReference type="Proteomes" id="UP000682733">
    <property type="component" value="Unassembled WGS sequence"/>
</dbReference>
<evidence type="ECO:0000256" key="2">
    <source>
        <dbReference type="SAM" id="Phobius"/>
    </source>
</evidence>
<comment type="caution">
    <text evidence="3">The sequence shown here is derived from an EMBL/GenBank/DDBJ whole genome shotgun (WGS) entry which is preliminary data.</text>
</comment>
<sequence>MIKNVGRMEKQEIDTLEPYLERRQGFNWLPQANVDNFDSSTAVTSIKLTPSQELDRIPDYLIWSIGNFILLFILGIICIILSKKKDMSGWIQYNQAKRLDSFLPTTTENEPYHSHESTQIRFNDLIHPNDNIRSSFSNAGQQPQTAYTNAETHASTVTGEYN</sequence>
<proteinExistence type="predicted"/>
<evidence type="ECO:0000313" key="3">
    <source>
        <dbReference type="EMBL" id="CAF0965016.1"/>
    </source>
</evidence>
<accession>A0A8S2DSI0</accession>
<feature type="transmembrane region" description="Helical" evidence="2">
    <location>
        <begin position="60"/>
        <end position="81"/>
    </location>
</feature>
<keyword evidence="2" id="KW-0812">Transmembrane</keyword>
<keyword evidence="2" id="KW-1133">Transmembrane helix</keyword>
<keyword evidence="2" id="KW-0472">Membrane</keyword>